<gene>
    <name evidence="1" type="ORF">C1280_02100</name>
</gene>
<dbReference type="EMBL" id="CP025958">
    <property type="protein sequence ID" value="AWM35921.1"/>
    <property type="molecule type" value="Genomic_DNA"/>
</dbReference>
<name>A0A2Z3GTQ3_9BACT</name>
<dbReference type="KEGG" id="gog:C1280_02100"/>
<proteinExistence type="predicted"/>
<dbReference type="RefSeq" id="WP_109570750.1">
    <property type="nucleotide sequence ID" value="NZ_CP025958.1"/>
</dbReference>
<evidence type="ECO:0000313" key="1">
    <source>
        <dbReference type="EMBL" id="AWM35921.1"/>
    </source>
</evidence>
<keyword evidence="2" id="KW-1185">Reference proteome</keyword>
<organism evidence="1 2">
    <name type="scientific">Gemmata obscuriglobus</name>
    <dbReference type="NCBI Taxonomy" id="114"/>
    <lineage>
        <taxon>Bacteria</taxon>
        <taxon>Pseudomonadati</taxon>
        <taxon>Planctomycetota</taxon>
        <taxon>Planctomycetia</taxon>
        <taxon>Gemmatales</taxon>
        <taxon>Gemmataceae</taxon>
        <taxon>Gemmata</taxon>
    </lineage>
</organism>
<dbReference type="Proteomes" id="UP000245802">
    <property type="component" value="Chromosome"/>
</dbReference>
<sequence length="68" mass="7686">MCKAELPGEIKDRLVNAVTAFDTWDELKAAMDGGYVPTIRGETENERKLICLILAEGYRAWGNKGRNW</sequence>
<reference evidence="1 2" key="1">
    <citation type="submission" date="2018-01" db="EMBL/GenBank/DDBJ databases">
        <title>G. obscuriglobus.</title>
        <authorList>
            <person name="Franke J."/>
            <person name="Blomberg W."/>
            <person name="Selmecki A."/>
        </authorList>
    </citation>
    <scope>NUCLEOTIDE SEQUENCE [LARGE SCALE GENOMIC DNA]</scope>
    <source>
        <strain evidence="1 2">DSM 5831</strain>
    </source>
</reference>
<accession>A0A2Z3GTQ3</accession>
<evidence type="ECO:0000313" key="2">
    <source>
        <dbReference type="Proteomes" id="UP000245802"/>
    </source>
</evidence>
<dbReference type="AlphaFoldDB" id="A0A2Z3GTQ3"/>
<protein>
    <submittedName>
        <fullName evidence="1">Uncharacterized protein</fullName>
    </submittedName>
</protein>